<evidence type="ECO:0000313" key="2">
    <source>
        <dbReference type="EMBL" id="GFR66936.1"/>
    </source>
</evidence>
<reference evidence="2 3" key="1">
    <citation type="journal article" date="2021" name="Elife">
        <title>Chloroplast acquisition without the gene transfer in kleptoplastic sea slugs, Plakobranchus ocellatus.</title>
        <authorList>
            <person name="Maeda T."/>
            <person name="Takahashi S."/>
            <person name="Yoshida T."/>
            <person name="Shimamura S."/>
            <person name="Takaki Y."/>
            <person name="Nagai Y."/>
            <person name="Toyoda A."/>
            <person name="Suzuki Y."/>
            <person name="Arimoto A."/>
            <person name="Ishii H."/>
            <person name="Satoh N."/>
            <person name="Nishiyama T."/>
            <person name="Hasebe M."/>
            <person name="Maruyama T."/>
            <person name="Minagawa J."/>
            <person name="Obokata J."/>
            <person name="Shigenobu S."/>
        </authorList>
    </citation>
    <scope>NUCLEOTIDE SEQUENCE [LARGE SCALE GENOMIC DNA]</scope>
</reference>
<gene>
    <name evidence="2" type="ORF">ElyMa_001983900</name>
</gene>
<keyword evidence="1" id="KW-0812">Transmembrane</keyword>
<evidence type="ECO:0000313" key="3">
    <source>
        <dbReference type="Proteomes" id="UP000762676"/>
    </source>
</evidence>
<dbReference type="AlphaFoldDB" id="A0AAV4F3C3"/>
<comment type="caution">
    <text evidence="2">The sequence shown here is derived from an EMBL/GenBank/DDBJ whole genome shotgun (WGS) entry which is preliminary data.</text>
</comment>
<feature type="transmembrane region" description="Helical" evidence="1">
    <location>
        <begin position="62"/>
        <end position="84"/>
    </location>
</feature>
<name>A0AAV4F3C3_9GAST</name>
<protein>
    <submittedName>
        <fullName evidence="2">Phosphatidylinositide phosphatase SAC1</fullName>
    </submittedName>
</protein>
<keyword evidence="1" id="KW-1133">Transmembrane helix</keyword>
<dbReference type="EMBL" id="BMAT01004039">
    <property type="protein sequence ID" value="GFR66936.1"/>
    <property type="molecule type" value="Genomic_DNA"/>
</dbReference>
<sequence>MDLFLGNYIVEESEGLTSKSPLEVDRDWKYYAVPVIFIVAFSMFVVSVLLPDEHLSEQMMYVLFWGMASVMSMATIFMYGVAFVDQPRLATAKFKTE</sequence>
<accession>A0AAV4F3C3</accession>
<keyword evidence="1" id="KW-0472">Membrane</keyword>
<organism evidence="2 3">
    <name type="scientific">Elysia marginata</name>
    <dbReference type="NCBI Taxonomy" id="1093978"/>
    <lineage>
        <taxon>Eukaryota</taxon>
        <taxon>Metazoa</taxon>
        <taxon>Spiralia</taxon>
        <taxon>Lophotrochozoa</taxon>
        <taxon>Mollusca</taxon>
        <taxon>Gastropoda</taxon>
        <taxon>Heterobranchia</taxon>
        <taxon>Euthyneura</taxon>
        <taxon>Panpulmonata</taxon>
        <taxon>Sacoglossa</taxon>
        <taxon>Placobranchoidea</taxon>
        <taxon>Plakobranchidae</taxon>
        <taxon>Elysia</taxon>
    </lineage>
</organism>
<evidence type="ECO:0000256" key="1">
    <source>
        <dbReference type="SAM" id="Phobius"/>
    </source>
</evidence>
<proteinExistence type="predicted"/>
<keyword evidence="3" id="KW-1185">Reference proteome</keyword>
<dbReference type="Proteomes" id="UP000762676">
    <property type="component" value="Unassembled WGS sequence"/>
</dbReference>
<feature type="transmembrane region" description="Helical" evidence="1">
    <location>
        <begin position="30"/>
        <end position="50"/>
    </location>
</feature>